<feature type="transmembrane region" description="Helical" evidence="6">
    <location>
        <begin position="381"/>
        <end position="402"/>
    </location>
</feature>
<feature type="transmembrane region" description="Helical" evidence="6">
    <location>
        <begin position="159"/>
        <end position="180"/>
    </location>
</feature>
<dbReference type="InterPro" id="IPR037185">
    <property type="entry name" value="EmrE-like"/>
</dbReference>
<dbReference type="InterPro" id="IPR051258">
    <property type="entry name" value="Diverse_Substrate_Transporter"/>
</dbReference>
<dbReference type="PANTHER" id="PTHR42920">
    <property type="entry name" value="OS03G0707200 PROTEIN-RELATED"/>
    <property type="match status" value="1"/>
</dbReference>
<evidence type="ECO:0000256" key="3">
    <source>
        <dbReference type="ARBA" id="ARBA00022692"/>
    </source>
</evidence>
<feature type="transmembrane region" description="Helical" evidence="6">
    <location>
        <begin position="125"/>
        <end position="147"/>
    </location>
</feature>
<sequence length="477" mass="49709">MVMVRSQRSAVAAQVVLVLFNHAALTTRTADAFSQTVVRTQNAPIGLDSTGRYASALKHPLKMSTKETVDAPSSTAKTASDEYQIIEPSMLMSVPTEISMPELSLDDGMISEDEQALADAEYQRGLITVGFITLVFASMSPALHYALGPESGNAAPPVLLLNAAVSIVALSGLVFGGPLLEASTPLPRSLLQNRQKKATEEVSGSPSVDAETASSSATYFGLDVSTRAGLELGSWKFLGTTANLYGLSLTTADHGAFLIQLTTLIVPVVQGIMGVPIPRRIVTSIVLALAGVFLFTQDPSAACSAGNVADNSNAVVLGDALCVVAAGFYATYDLRLFKWGQLVAPRELITRKIATQAALSAVLLAAIGRDDTVSFLSNLDFSTAGPLIAVVLWAGVMVNAIAPFLQVGGQQAVGPTRAQTLYASQPLWAATLSYFFLGETVGAQGLVGGAAFLGALFLAATAEPPDPNCGEPICEVE</sequence>
<organism evidence="10">
    <name type="scientific">Odontella aurita</name>
    <dbReference type="NCBI Taxonomy" id="265563"/>
    <lineage>
        <taxon>Eukaryota</taxon>
        <taxon>Sar</taxon>
        <taxon>Stramenopiles</taxon>
        <taxon>Ochrophyta</taxon>
        <taxon>Bacillariophyta</taxon>
        <taxon>Mediophyceae</taxon>
        <taxon>Biddulphiophycidae</taxon>
        <taxon>Eupodiscales</taxon>
        <taxon>Odontellaceae</taxon>
        <taxon>Odontella</taxon>
    </lineage>
</organism>
<keyword evidence="5 6" id="KW-0472">Membrane</keyword>
<name>A0A6U6LLQ7_9STRA</name>
<dbReference type="GO" id="GO:0005886">
    <property type="term" value="C:plasma membrane"/>
    <property type="evidence" value="ECO:0007669"/>
    <property type="project" value="UniProtKB-SubCell"/>
</dbReference>
<feature type="transmembrane region" description="Helical" evidence="6">
    <location>
        <begin position="281"/>
        <end position="302"/>
    </location>
</feature>
<evidence type="ECO:0000256" key="6">
    <source>
        <dbReference type="SAM" id="Phobius"/>
    </source>
</evidence>
<gene>
    <name evidence="9" type="ORF">OAUR00152_LOCUS42373</name>
    <name evidence="10" type="ORF">OAUR00152_LOCUS42379</name>
</gene>
<keyword evidence="7" id="KW-0732">Signal</keyword>
<evidence type="ECO:0000256" key="5">
    <source>
        <dbReference type="ARBA" id="ARBA00023136"/>
    </source>
</evidence>
<accession>A0A6U6LLQ7</accession>
<dbReference type="SUPFAM" id="SSF103481">
    <property type="entry name" value="Multidrug resistance efflux transporter EmrE"/>
    <property type="match status" value="1"/>
</dbReference>
<feature type="signal peptide" evidence="7">
    <location>
        <begin position="1"/>
        <end position="26"/>
    </location>
</feature>
<reference evidence="10" key="1">
    <citation type="submission" date="2021-01" db="EMBL/GenBank/DDBJ databases">
        <authorList>
            <person name="Corre E."/>
            <person name="Pelletier E."/>
            <person name="Niang G."/>
            <person name="Scheremetjew M."/>
            <person name="Finn R."/>
            <person name="Kale V."/>
            <person name="Holt S."/>
            <person name="Cochrane G."/>
            <person name="Meng A."/>
            <person name="Brown T."/>
            <person name="Cohen L."/>
        </authorList>
    </citation>
    <scope>NUCLEOTIDE SEQUENCE</scope>
    <source>
        <strain evidence="10">Isolate 1302-5</strain>
    </source>
</reference>
<evidence type="ECO:0000256" key="2">
    <source>
        <dbReference type="ARBA" id="ARBA00022475"/>
    </source>
</evidence>
<feature type="domain" description="EamA" evidence="8">
    <location>
        <begin position="358"/>
        <end position="459"/>
    </location>
</feature>
<dbReference type="InterPro" id="IPR000620">
    <property type="entry name" value="EamA_dom"/>
</dbReference>
<keyword evidence="3 6" id="KW-0812">Transmembrane</keyword>
<evidence type="ECO:0000313" key="9">
    <source>
        <dbReference type="EMBL" id="CAE2289621.1"/>
    </source>
</evidence>
<keyword evidence="2" id="KW-1003">Cell membrane</keyword>
<dbReference type="EMBL" id="HBKQ01062177">
    <property type="protein sequence ID" value="CAE2289633.1"/>
    <property type="molecule type" value="Transcribed_RNA"/>
</dbReference>
<evidence type="ECO:0000256" key="4">
    <source>
        <dbReference type="ARBA" id="ARBA00022989"/>
    </source>
</evidence>
<dbReference type="AlphaFoldDB" id="A0A6U6LLQ7"/>
<protein>
    <recommendedName>
        <fullName evidence="8">EamA domain-containing protein</fullName>
    </recommendedName>
</protein>
<evidence type="ECO:0000256" key="1">
    <source>
        <dbReference type="ARBA" id="ARBA00004651"/>
    </source>
</evidence>
<dbReference type="PANTHER" id="PTHR42920:SF23">
    <property type="entry name" value="EAMA DOMAIN-CONTAINING PROTEIN"/>
    <property type="match status" value="1"/>
</dbReference>
<keyword evidence="4 6" id="KW-1133">Transmembrane helix</keyword>
<evidence type="ECO:0000259" key="8">
    <source>
        <dbReference type="Pfam" id="PF00892"/>
    </source>
</evidence>
<feature type="transmembrane region" description="Helical" evidence="6">
    <location>
        <begin position="314"/>
        <end position="332"/>
    </location>
</feature>
<dbReference type="EMBL" id="HBKQ01062166">
    <property type="protein sequence ID" value="CAE2289621.1"/>
    <property type="molecule type" value="Transcribed_RNA"/>
</dbReference>
<feature type="chain" id="PRO_5035586103" description="EamA domain-containing protein" evidence="7">
    <location>
        <begin position="27"/>
        <end position="477"/>
    </location>
</feature>
<evidence type="ECO:0000313" key="10">
    <source>
        <dbReference type="EMBL" id="CAE2289633.1"/>
    </source>
</evidence>
<dbReference type="Pfam" id="PF00892">
    <property type="entry name" value="EamA"/>
    <property type="match status" value="1"/>
</dbReference>
<proteinExistence type="predicted"/>
<feature type="transmembrane region" description="Helical" evidence="6">
    <location>
        <begin position="244"/>
        <end position="269"/>
    </location>
</feature>
<evidence type="ECO:0000256" key="7">
    <source>
        <dbReference type="SAM" id="SignalP"/>
    </source>
</evidence>
<comment type="subcellular location">
    <subcellularLocation>
        <location evidence="1">Cell membrane</location>
        <topology evidence="1">Multi-pass membrane protein</topology>
    </subcellularLocation>
</comment>